<keyword evidence="7" id="KW-0413">Isomerase</keyword>
<dbReference type="Pfam" id="PF00085">
    <property type="entry name" value="Thioredoxin"/>
    <property type="match status" value="2"/>
</dbReference>
<dbReference type="InterPro" id="IPR051063">
    <property type="entry name" value="PDI"/>
</dbReference>
<dbReference type="GO" id="GO:0006457">
    <property type="term" value="P:protein folding"/>
    <property type="evidence" value="ECO:0007669"/>
    <property type="project" value="TreeGrafter"/>
</dbReference>
<dbReference type="PANTHER" id="PTHR45672:SF11">
    <property type="entry name" value="PROTEIN DISULFIDE-ISOMERASE C17H9.14C"/>
    <property type="match status" value="1"/>
</dbReference>
<keyword evidence="8" id="KW-0676">Redox-active center</keyword>
<dbReference type="InterPro" id="IPR036356">
    <property type="entry name" value="ERp29_C_sf"/>
</dbReference>
<evidence type="ECO:0000256" key="4">
    <source>
        <dbReference type="ARBA" id="ARBA00022729"/>
    </source>
</evidence>
<protein>
    <recommendedName>
        <fullName evidence="3">protein disulfide-isomerase</fullName>
        <ecNumber evidence="3">5.3.4.1</ecNumber>
    </recommendedName>
</protein>
<comment type="catalytic activity">
    <reaction evidence="1">
        <text>Catalyzes the rearrangement of -S-S- bonds in proteins.</text>
        <dbReference type="EC" id="5.3.4.1"/>
    </reaction>
</comment>
<dbReference type="SUPFAM" id="SSF52833">
    <property type="entry name" value="Thioredoxin-like"/>
    <property type="match status" value="2"/>
</dbReference>
<dbReference type="PROSITE" id="PS51352">
    <property type="entry name" value="THIOREDOXIN_2"/>
    <property type="match status" value="2"/>
</dbReference>
<evidence type="ECO:0000256" key="9">
    <source>
        <dbReference type="RuleBase" id="RU004208"/>
    </source>
</evidence>
<dbReference type="CDD" id="cd02998">
    <property type="entry name" value="PDI_a_ERp38"/>
    <property type="match status" value="2"/>
</dbReference>
<gene>
    <name evidence="12" type="ORF">BOTBODRAFT_37692</name>
</gene>
<evidence type="ECO:0000256" key="3">
    <source>
        <dbReference type="ARBA" id="ARBA00012723"/>
    </source>
</evidence>
<sequence>MIFKPFFLGAVLALPALASNVLELSSKTFDAQIGQGVPALVEFYAPWCGHCKNLAPIWEQLADAFSHAKDRVRIVKIDADGDGKDTGGKYGVTGFPTLKWFNGDDATAPENYEGGRDLDALAAFITAKTGVKSKIKPPPEPVTLQLSSATFDKVVMDADKDVFVAFTAPWCGHCKALKPTLEKISATFAPESKCIIADLNADAEPNRPIGERYGVNSYPTIKFFPRGTSDKAAEDYEGGRSEDAIVKFLNEKCGTHRAVGGGLNDLAGRVASLDSLAAKFLSFQDQRSQILEEATGAAQVVGGQAAYYVRVMNKLVNGSEDWVKKETVRLQNILKKKSLAPLKLDEIKIKANILAAFVEKKAEEIVGDVKEAAEGAAEKVKDEVKKLKEEL</sequence>
<dbReference type="EMBL" id="KL198087">
    <property type="protein sequence ID" value="KDQ08694.1"/>
    <property type="molecule type" value="Genomic_DNA"/>
</dbReference>
<dbReference type="AlphaFoldDB" id="A0A067LZH9"/>
<dbReference type="Gene3D" id="1.20.1150.12">
    <property type="entry name" value="Endoplasmic reticulum resident protein 29, C-terminal domain"/>
    <property type="match status" value="1"/>
</dbReference>
<dbReference type="InterPro" id="IPR036249">
    <property type="entry name" value="Thioredoxin-like_sf"/>
</dbReference>
<dbReference type="Pfam" id="PF07749">
    <property type="entry name" value="ERp29"/>
    <property type="match status" value="1"/>
</dbReference>
<dbReference type="Gene3D" id="3.40.30.10">
    <property type="entry name" value="Glutaredoxin"/>
    <property type="match status" value="2"/>
</dbReference>
<feature type="chain" id="PRO_5001640902" description="protein disulfide-isomerase" evidence="10">
    <location>
        <begin position="19"/>
        <end position="391"/>
    </location>
</feature>
<evidence type="ECO:0000256" key="1">
    <source>
        <dbReference type="ARBA" id="ARBA00001182"/>
    </source>
</evidence>
<reference evidence="13" key="1">
    <citation type="journal article" date="2014" name="Proc. Natl. Acad. Sci. U.S.A.">
        <title>Extensive sampling of basidiomycete genomes demonstrates inadequacy of the white-rot/brown-rot paradigm for wood decay fungi.</title>
        <authorList>
            <person name="Riley R."/>
            <person name="Salamov A.A."/>
            <person name="Brown D.W."/>
            <person name="Nagy L.G."/>
            <person name="Floudas D."/>
            <person name="Held B.W."/>
            <person name="Levasseur A."/>
            <person name="Lombard V."/>
            <person name="Morin E."/>
            <person name="Otillar R."/>
            <person name="Lindquist E.A."/>
            <person name="Sun H."/>
            <person name="LaButti K.M."/>
            <person name="Schmutz J."/>
            <person name="Jabbour D."/>
            <person name="Luo H."/>
            <person name="Baker S.E."/>
            <person name="Pisabarro A.G."/>
            <person name="Walton J.D."/>
            <person name="Blanchette R.A."/>
            <person name="Henrissat B."/>
            <person name="Martin F."/>
            <person name="Cullen D."/>
            <person name="Hibbett D.S."/>
            <person name="Grigoriev I.V."/>
        </authorList>
    </citation>
    <scope>NUCLEOTIDE SEQUENCE [LARGE SCALE GENOMIC DNA]</scope>
    <source>
        <strain evidence="13">FD-172 SS1</strain>
    </source>
</reference>
<dbReference type="Proteomes" id="UP000027195">
    <property type="component" value="Unassembled WGS sequence"/>
</dbReference>
<dbReference type="InParanoid" id="A0A067LZH9"/>
<dbReference type="GO" id="GO:0003756">
    <property type="term" value="F:protein disulfide isomerase activity"/>
    <property type="evidence" value="ECO:0007669"/>
    <property type="project" value="UniProtKB-EC"/>
</dbReference>
<dbReference type="CDD" id="cd00238">
    <property type="entry name" value="ERp29c"/>
    <property type="match status" value="1"/>
</dbReference>
<evidence type="ECO:0000256" key="5">
    <source>
        <dbReference type="ARBA" id="ARBA00022737"/>
    </source>
</evidence>
<evidence type="ECO:0000313" key="12">
    <source>
        <dbReference type="EMBL" id="KDQ08694.1"/>
    </source>
</evidence>
<evidence type="ECO:0000256" key="10">
    <source>
        <dbReference type="SAM" id="SignalP"/>
    </source>
</evidence>
<dbReference type="GO" id="GO:0005783">
    <property type="term" value="C:endoplasmic reticulum"/>
    <property type="evidence" value="ECO:0007669"/>
    <property type="project" value="InterPro"/>
</dbReference>
<name>A0A067LZH9_BOTB1</name>
<dbReference type="OrthoDB" id="10264505at2759"/>
<keyword evidence="5" id="KW-0677">Repeat</keyword>
<dbReference type="FunCoup" id="A0A067LZH9">
    <property type="interactions" value="207"/>
</dbReference>
<dbReference type="PANTHER" id="PTHR45672">
    <property type="entry name" value="PROTEIN DISULFIDE-ISOMERASE C17H9.14C-RELATED"/>
    <property type="match status" value="1"/>
</dbReference>
<dbReference type="SUPFAM" id="SSF47933">
    <property type="entry name" value="ERP29 C domain-like"/>
    <property type="match status" value="1"/>
</dbReference>
<evidence type="ECO:0000256" key="7">
    <source>
        <dbReference type="ARBA" id="ARBA00023235"/>
    </source>
</evidence>
<feature type="domain" description="Thioredoxin" evidence="11">
    <location>
        <begin position="133"/>
        <end position="254"/>
    </location>
</feature>
<evidence type="ECO:0000256" key="6">
    <source>
        <dbReference type="ARBA" id="ARBA00023157"/>
    </source>
</evidence>
<dbReference type="NCBIfam" id="TIGR01126">
    <property type="entry name" value="pdi_dom"/>
    <property type="match status" value="2"/>
</dbReference>
<dbReference type="HOGENOM" id="CLU_038617_1_1_1"/>
<evidence type="ECO:0000259" key="11">
    <source>
        <dbReference type="PROSITE" id="PS51352"/>
    </source>
</evidence>
<keyword evidence="4 10" id="KW-0732">Signal</keyword>
<dbReference type="PRINTS" id="PR00421">
    <property type="entry name" value="THIOREDOXIN"/>
</dbReference>
<evidence type="ECO:0000313" key="13">
    <source>
        <dbReference type="Proteomes" id="UP000027195"/>
    </source>
</evidence>
<dbReference type="InterPro" id="IPR017937">
    <property type="entry name" value="Thioredoxin_CS"/>
</dbReference>
<evidence type="ECO:0000256" key="2">
    <source>
        <dbReference type="ARBA" id="ARBA00006347"/>
    </source>
</evidence>
<keyword evidence="13" id="KW-1185">Reference proteome</keyword>
<feature type="domain" description="Thioredoxin" evidence="11">
    <location>
        <begin position="3"/>
        <end position="130"/>
    </location>
</feature>
<accession>A0A067LZH9</accession>
<evidence type="ECO:0000256" key="8">
    <source>
        <dbReference type="ARBA" id="ARBA00023284"/>
    </source>
</evidence>
<dbReference type="STRING" id="930990.A0A067LZH9"/>
<keyword evidence="6" id="KW-1015">Disulfide bond</keyword>
<dbReference type="InterPro" id="IPR013766">
    <property type="entry name" value="Thioredoxin_domain"/>
</dbReference>
<organism evidence="12 13">
    <name type="scientific">Botryobasidium botryosum (strain FD-172 SS1)</name>
    <dbReference type="NCBI Taxonomy" id="930990"/>
    <lineage>
        <taxon>Eukaryota</taxon>
        <taxon>Fungi</taxon>
        <taxon>Dikarya</taxon>
        <taxon>Basidiomycota</taxon>
        <taxon>Agaricomycotina</taxon>
        <taxon>Agaricomycetes</taxon>
        <taxon>Cantharellales</taxon>
        <taxon>Botryobasidiaceae</taxon>
        <taxon>Botryobasidium</taxon>
    </lineage>
</organism>
<dbReference type="InterPro" id="IPR005788">
    <property type="entry name" value="PDI_thioredoxin-like_dom"/>
</dbReference>
<feature type="signal peptide" evidence="10">
    <location>
        <begin position="1"/>
        <end position="18"/>
    </location>
</feature>
<dbReference type="InterPro" id="IPR011679">
    <property type="entry name" value="ERp29_C"/>
</dbReference>
<dbReference type="EC" id="5.3.4.1" evidence="3"/>
<proteinExistence type="inferred from homology"/>
<comment type="similarity">
    <text evidence="2 9">Belongs to the protein disulfide isomerase family.</text>
</comment>
<dbReference type="PROSITE" id="PS00194">
    <property type="entry name" value="THIOREDOXIN_1"/>
    <property type="match status" value="2"/>
</dbReference>